<name>A0A4R3QSP2_9HYPH</name>
<dbReference type="EMBL" id="SMBK01000003">
    <property type="protein sequence ID" value="TCU39210.1"/>
    <property type="molecule type" value="Genomic_DNA"/>
</dbReference>
<reference evidence="3 4" key="1">
    <citation type="submission" date="2019-03" db="EMBL/GenBank/DDBJ databases">
        <title>Genomic Encyclopedia of Type Strains, Phase IV (KMG-V): Genome sequencing to study the core and pangenomes of soil and plant-associated prokaryotes.</title>
        <authorList>
            <person name="Whitman W."/>
        </authorList>
    </citation>
    <scope>NUCLEOTIDE SEQUENCE [LARGE SCALE GENOMIC DNA]</scope>
    <source>
        <strain evidence="1 4">Gr42</strain>
        <strain evidence="2 3">IE4868</strain>
    </source>
</reference>
<evidence type="ECO:0000313" key="1">
    <source>
        <dbReference type="EMBL" id="TCU24464.1"/>
    </source>
</evidence>
<gene>
    <name evidence="2" type="ORF">EV129_10355</name>
    <name evidence="1" type="ORF">EV130_10655</name>
</gene>
<accession>A0A4R3QSP2</accession>
<keyword evidence="4" id="KW-1185">Reference proteome</keyword>
<dbReference type="Proteomes" id="UP000295547">
    <property type="component" value="Unassembled WGS sequence"/>
</dbReference>
<evidence type="ECO:0000313" key="3">
    <source>
        <dbReference type="Proteomes" id="UP000295507"/>
    </source>
</evidence>
<comment type="caution">
    <text evidence="1">The sequence shown here is derived from an EMBL/GenBank/DDBJ whole genome shotgun (WGS) entry which is preliminary data.</text>
</comment>
<organism evidence="1 4">
    <name type="scientific">Rhizobium azibense</name>
    <dbReference type="NCBI Taxonomy" id="1136135"/>
    <lineage>
        <taxon>Bacteria</taxon>
        <taxon>Pseudomonadati</taxon>
        <taxon>Pseudomonadota</taxon>
        <taxon>Alphaproteobacteria</taxon>
        <taxon>Hyphomicrobiales</taxon>
        <taxon>Rhizobiaceae</taxon>
        <taxon>Rhizobium/Agrobacterium group</taxon>
        <taxon>Rhizobium</taxon>
    </lineage>
</organism>
<dbReference type="Proteomes" id="UP000295507">
    <property type="component" value="Unassembled WGS sequence"/>
</dbReference>
<evidence type="ECO:0000313" key="4">
    <source>
        <dbReference type="Proteomes" id="UP000295547"/>
    </source>
</evidence>
<dbReference type="EMBL" id="SMBJ01000006">
    <property type="protein sequence ID" value="TCU24464.1"/>
    <property type="molecule type" value="Genomic_DNA"/>
</dbReference>
<sequence length="34" mass="3634">MNSILVFVRSAGGMAPMTSMHCASNRDLYSSEAV</sequence>
<proteinExistence type="predicted"/>
<evidence type="ECO:0000313" key="2">
    <source>
        <dbReference type="EMBL" id="TCU39210.1"/>
    </source>
</evidence>
<dbReference type="AlphaFoldDB" id="A0A4R3QSP2"/>
<protein>
    <submittedName>
        <fullName evidence="1">Uncharacterized protein</fullName>
    </submittedName>
</protein>